<feature type="domain" description="N-acetyltransferase" evidence="1">
    <location>
        <begin position="5"/>
        <end position="155"/>
    </location>
</feature>
<accession>A0A1S2LPD3</accession>
<sequence length="169" mass="19657">MIGKVKLRAFEHEDIKYLHKWFNNAESISMIGRTPMTFEETEQLVFKMRNAGAVIMGVENNDQELVGWVHFSNMVLEHGRAEIGVLMSPDYRGHGYGKFAMKQMIEMGFNQLRLNKIYLTTRGINERAIALYKKLGFIVEGTLRQHSYINGKYVDTIFMGLLSQDWRKM</sequence>
<dbReference type="PANTHER" id="PTHR43415">
    <property type="entry name" value="SPERMIDINE N(1)-ACETYLTRANSFERASE"/>
    <property type="match status" value="1"/>
</dbReference>
<keyword evidence="2" id="KW-0808">Transferase</keyword>
<organism evidence="2 3">
    <name type="scientific">Anaerobacillus alkalilacustris</name>
    <dbReference type="NCBI Taxonomy" id="393763"/>
    <lineage>
        <taxon>Bacteria</taxon>
        <taxon>Bacillati</taxon>
        <taxon>Bacillota</taxon>
        <taxon>Bacilli</taxon>
        <taxon>Bacillales</taxon>
        <taxon>Bacillaceae</taxon>
        <taxon>Anaerobacillus</taxon>
    </lineage>
</organism>
<dbReference type="PANTHER" id="PTHR43415:SF3">
    <property type="entry name" value="GNAT-FAMILY ACETYLTRANSFERASE"/>
    <property type="match status" value="1"/>
</dbReference>
<gene>
    <name evidence="2" type="ORF">BKP37_08315</name>
</gene>
<dbReference type="Pfam" id="PF13302">
    <property type="entry name" value="Acetyltransf_3"/>
    <property type="match status" value="1"/>
</dbReference>
<evidence type="ECO:0000313" key="2">
    <source>
        <dbReference type="EMBL" id="OIJ14341.1"/>
    </source>
</evidence>
<dbReference type="CDD" id="cd04301">
    <property type="entry name" value="NAT_SF"/>
    <property type="match status" value="1"/>
</dbReference>
<dbReference type="RefSeq" id="WP_071309143.1">
    <property type="nucleotide sequence ID" value="NZ_MLQR01000020.1"/>
</dbReference>
<dbReference type="AlphaFoldDB" id="A0A1S2LPD3"/>
<reference evidence="2 3" key="1">
    <citation type="submission" date="2016-10" db="EMBL/GenBank/DDBJ databases">
        <title>Draft genome sequences of four alkaliphilic bacteria belonging to the Anaerobacillus genus.</title>
        <authorList>
            <person name="Bassil N.M."/>
            <person name="Lloyd J.R."/>
        </authorList>
    </citation>
    <scope>NUCLEOTIDE SEQUENCE [LARGE SCALE GENOMIC DNA]</scope>
    <source>
        <strain evidence="2 3">DSM 18345</strain>
    </source>
</reference>
<dbReference type="EMBL" id="MLQR01000020">
    <property type="protein sequence ID" value="OIJ14341.1"/>
    <property type="molecule type" value="Genomic_DNA"/>
</dbReference>
<dbReference type="InterPro" id="IPR000182">
    <property type="entry name" value="GNAT_dom"/>
</dbReference>
<protein>
    <submittedName>
        <fullName evidence="2">GNAT family N-acetyltransferase</fullName>
    </submittedName>
</protein>
<dbReference type="SUPFAM" id="SSF55729">
    <property type="entry name" value="Acyl-CoA N-acyltransferases (Nat)"/>
    <property type="match status" value="1"/>
</dbReference>
<dbReference type="Proteomes" id="UP000179524">
    <property type="component" value="Unassembled WGS sequence"/>
</dbReference>
<dbReference type="Gene3D" id="3.40.630.30">
    <property type="match status" value="1"/>
</dbReference>
<comment type="caution">
    <text evidence="2">The sequence shown here is derived from an EMBL/GenBank/DDBJ whole genome shotgun (WGS) entry which is preliminary data.</text>
</comment>
<dbReference type="OrthoDB" id="9795206at2"/>
<dbReference type="GO" id="GO:0016747">
    <property type="term" value="F:acyltransferase activity, transferring groups other than amino-acyl groups"/>
    <property type="evidence" value="ECO:0007669"/>
    <property type="project" value="InterPro"/>
</dbReference>
<name>A0A1S2LPD3_9BACI</name>
<evidence type="ECO:0000259" key="1">
    <source>
        <dbReference type="PROSITE" id="PS51186"/>
    </source>
</evidence>
<dbReference type="PROSITE" id="PS51186">
    <property type="entry name" value="GNAT"/>
    <property type="match status" value="1"/>
</dbReference>
<evidence type="ECO:0000313" key="3">
    <source>
        <dbReference type="Proteomes" id="UP000179524"/>
    </source>
</evidence>
<keyword evidence="3" id="KW-1185">Reference proteome</keyword>
<dbReference type="InterPro" id="IPR016181">
    <property type="entry name" value="Acyl_CoA_acyltransferase"/>
</dbReference>
<proteinExistence type="predicted"/>